<dbReference type="Pfam" id="PF14322">
    <property type="entry name" value="SusD-like_3"/>
    <property type="match status" value="1"/>
</dbReference>
<evidence type="ECO:0000256" key="3">
    <source>
        <dbReference type="ARBA" id="ARBA00022729"/>
    </source>
</evidence>
<protein>
    <submittedName>
        <fullName evidence="8">RagB/SusD family nutrient uptake outer membrane protein</fullName>
    </submittedName>
</protein>
<keyword evidence="9" id="KW-1185">Reference proteome</keyword>
<comment type="caution">
    <text evidence="8">The sequence shown here is derived from an EMBL/GenBank/DDBJ whole genome shotgun (WGS) entry which is preliminary data.</text>
</comment>
<dbReference type="PROSITE" id="PS51257">
    <property type="entry name" value="PROKAR_LIPOPROTEIN"/>
    <property type="match status" value="1"/>
</dbReference>
<evidence type="ECO:0000256" key="4">
    <source>
        <dbReference type="ARBA" id="ARBA00023136"/>
    </source>
</evidence>
<proteinExistence type="inferred from homology"/>
<keyword evidence="4" id="KW-0472">Membrane</keyword>
<evidence type="ECO:0000259" key="6">
    <source>
        <dbReference type="Pfam" id="PF07980"/>
    </source>
</evidence>
<evidence type="ECO:0000313" key="8">
    <source>
        <dbReference type="EMBL" id="MFC4676453.1"/>
    </source>
</evidence>
<keyword evidence="3" id="KW-0732">Signal</keyword>
<feature type="domain" description="RagB/SusD" evidence="6">
    <location>
        <begin position="316"/>
        <end position="570"/>
    </location>
</feature>
<keyword evidence="5" id="KW-0998">Cell outer membrane</keyword>
<comment type="subcellular location">
    <subcellularLocation>
        <location evidence="1">Cell outer membrane</location>
    </subcellularLocation>
</comment>
<accession>A0ABV9L2A5</accession>
<evidence type="ECO:0000259" key="7">
    <source>
        <dbReference type="Pfam" id="PF14322"/>
    </source>
</evidence>
<name>A0ABV9L2A5_9BACT</name>
<gene>
    <name evidence="8" type="ORF">ACFO6W_22480</name>
</gene>
<organism evidence="8 9">
    <name type="scientific">Dysgonomonas termitidis</name>
    <dbReference type="NCBI Taxonomy" id="1516126"/>
    <lineage>
        <taxon>Bacteria</taxon>
        <taxon>Pseudomonadati</taxon>
        <taxon>Bacteroidota</taxon>
        <taxon>Bacteroidia</taxon>
        <taxon>Bacteroidales</taxon>
        <taxon>Dysgonomonadaceae</taxon>
        <taxon>Dysgonomonas</taxon>
    </lineage>
</organism>
<dbReference type="SUPFAM" id="SSF48452">
    <property type="entry name" value="TPR-like"/>
    <property type="match status" value="1"/>
</dbReference>
<evidence type="ECO:0000256" key="5">
    <source>
        <dbReference type="ARBA" id="ARBA00023237"/>
    </source>
</evidence>
<sequence>MKYISEHSLRSLYLLIVVMLAGCDYLNEEPLHYLQPGERFKEESQMELAVHECYYYLPNGYNDVDGSFLDAATNDAVYRIEGSGINKLARGEYTSSTPVLNIWDRCYKGISQTFLVEDNLHYMNIPKGSSVSDPDVYFETKRKEFGSEAMMVRAYLYFELLRMYGGVPLVKRQMELGENIKDVQRASFADVVTYIVGLCDKAAEDQPSIINTTPGRWGKGAAKAIKAKTLAYAASDLYHKDVKSPLHGYIQNNQDAARLAAVEAMDDFMKYTEFGLANNYNMFFWEPNNGQFKKEYVVYKGKPQSNGVESLLFIPSLGGNGGIYPTQEFVDAFDNADGSKYVASANLDETQWANRDPRLNNIIIYNGSKVRTNNTIYTYTGTEQTQDGFVVVHQKSTRTGYYLKKFANYGAVNFDNAVPGVTHHIYPIIRYADILLLYAEMMSELYGPDDARQFSMTAKKALDDVRMRGGIKTALPSNILQDDFRQRVINERRIELCFEDQRYFDLKRWKLGVNILNSPVHGMKIVREGGNYSYQKVVVDEKRKFTQPMYFAPIPYDEQLKLDIEQNPGW</sequence>
<comment type="similarity">
    <text evidence="2">Belongs to the SusD family.</text>
</comment>
<evidence type="ECO:0000256" key="2">
    <source>
        <dbReference type="ARBA" id="ARBA00006275"/>
    </source>
</evidence>
<dbReference type="InterPro" id="IPR033985">
    <property type="entry name" value="SusD-like_N"/>
</dbReference>
<dbReference type="EMBL" id="JBHSGN010000137">
    <property type="protein sequence ID" value="MFC4676453.1"/>
    <property type="molecule type" value="Genomic_DNA"/>
</dbReference>
<evidence type="ECO:0000313" key="9">
    <source>
        <dbReference type="Proteomes" id="UP001596023"/>
    </source>
</evidence>
<dbReference type="RefSeq" id="WP_380000709.1">
    <property type="nucleotide sequence ID" value="NZ_JBHSGN010000137.1"/>
</dbReference>
<dbReference type="InterPro" id="IPR012944">
    <property type="entry name" value="SusD_RagB_dom"/>
</dbReference>
<dbReference type="Pfam" id="PF07980">
    <property type="entry name" value="SusD_RagB"/>
    <property type="match status" value="1"/>
</dbReference>
<dbReference type="Proteomes" id="UP001596023">
    <property type="component" value="Unassembled WGS sequence"/>
</dbReference>
<dbReference type="InterPro" id="IPR011990">
    <property type="entry name" value="TPR-like_helical_dom_sf"/>
</dbReference>
<reference evidence="9" key="1">
    <citation type="journal article" date="2019" name="Int. J. Syst. Evol. Microbiol.">
        <title>The Global Catalogue of Microorganisms (GCM) 10K type strain sequencing project: providing services to taxonomists for standard genome sequencing and annotation.</title>
        <authorList>
            <consortium name="The Broad Institute Genomics Platform"/>
            <consortium name="The Broad Institute Genome Sequencing Center for Infectious Disease"/>
            <person name="Wu L."/>
            <person name="Ma J."/>
        </authorList>
    </citation>
    <scope>NUCLEOTIDE SEQUENCE [LARGE SCALE GENOMIC DNA]</scope>
    <source>
        <strain evidence="9">CCUG 66188</strain>
    </source>
</reference>
<evidence type="ECO:0000256" key="1">
    <source>
        <dbReference type="ARBA" id="ARBA00004442"/>
    </source>
</evidence>
<feature type="domain" description="SusD-like N-terminal" evidence="7">
    <location>
        <begin position="77"/>
        <end position="225"/>
    </location>
</feature>
<dbReference type="Gene3D" id="1.25.40.390">
    <property type="match status" value="1"/>
</dbReference>